<dbReference type="AlphaFoldDB" id="A0A444YA39"/>
<organism evidence="1 2">
    <name type="scientific">Arachis hypogaea</name>
    <name type="common">Peanut</name>
    <dbReference type="NCBI Taxonomy" id="3818"/>
    <lineage>
        <taxon>Eukaryota</taxon>
        <taxon>Viridiplantae</taxon>
        <taxon>Streptophyta</taxon>
        <taxon>Embryophyta</taxon>
        <taxon>Tracheophyta</taxon>
        <taxon>Spermatophyta</taxon>
        <taxon>Magnoliopsida</taxon>
        <taxon>eudicotyledons</taxon>
        <taxon>Gunneridae</taxon>
        <taxon>Pentapetalae</taxon>
        <taxon>rosids</taxon>
        <taxon>fabids</taxon>
        <taxon>Fabales</taxon>
        <taxon>Fabaceae</taxon>
        <taxon>Papilionoideae</taxon>
        <taxon>50 kb inversion clade</taxon>
        <taxon>dalbergioids sensu lato</taxon>
        <taxon>Dalbergieae</taxon>
        <taxon>Pterocarpus clade</taxon>
        <taxon>Arachis</taxon>
    </lineage>
</organism>
<sequence>MGTAPQCIITDQCQSIYLTFQAWGYRRYGTLYGDLNDIVWNSRTEESFEEKWADFIDEYNLHDNTWLSVYIWMFNISVIVDGHFSRVVICLVLAFYA</sequence>
<protein>
    <recommendedName>
        <fullName evidence="3">Protein FAR1-RELATED SEQUENCE</fullName>
    </recommendedName>
</protein>
<gene>
    <name evidence="1" type="ORF">Ahy_B07g086587</name>
</gene>
<dbReference type="EMBL" id="SDMP01000017">
    <property type="protein sequence ID" value="RYQ98789.1"/>
    <property type="molecule type" value="Genomic_DNA"/>
</dbReference>
<evidence type="ECO:0000313" key="2">
    <source>
        <dbReference type="Proteomes" id="UP000289738"/>
    </source>
</evidence>
<evidence type="ECO:0008006" key="3">
    <source>
        <dbReference type="Google" id="ProtNLM"/>
    </source>
</evidence>
<keyword evidence="2" id="KW-1185">Reference proteome</keyword>
<evidence type="ECO:0000313" key="1">
    <source>
        <dbReference type="EMBL" id="RYQ98789.1"/>
    </source>
</evidence>
<name>A0A444YA39_ARAHY</name>
<reference evidence="1 2" key="1">
    <citation type="submission" date="2019-01" db="EMBL/GenBank/DDBJ databases">
        <title>Sequencing of cultivated peanut Arachis hypogaea provides insights into genome evolution and oil improvement.</title>
        <authorList>
            <person name="Chen X."/>
        </authorList>
    </citation>
    <scope>NUCLEOTIDE SEQUENCE [LARGE SCALE GENOMIC DNA]</scope>
    <source>
        <strain evidence="2">cv. Fuhuasheng</strain>
        <tissue evidence="1">Leaves</tissue>
    </source>
</reference>
<proteinExistence type="predicted"/>
<dbReference type="Proteomes" id="UP000289738">
    <property type="component" value="Chromosome B07"/>
</dbReference>
<comment type="caution">
    <text evidence="1">The sequence shown here is derived from an EMBL/GenBank/DDBJ whole genome shotgun (WGS) entry which is preliminary data.</text>
</comment>
<accession>A0A444YA39</accession>